<keyword evidence="1" id="KW-0472">Membrane</keyword>
<comment type="caution">
    <text evidence="2">The sequence shown here is derived from an EMBL/GenBank/DDBJ whole genome shotgun (WGS) entry which is preliminary data.</text>
</comment>
<dbReference type="EMBL" id="JAZHOF010000003">
    <property type="protein sequence ID" value="MEJ8571806.1"/>
    <property type="molecule type" value="Genomic_DNA"/>
</dbReference>
<dbReference type="AlphaFoldDB" id="A0AAW9RW89"/>
<name>A0AAW9RW89_9HYPH</name>
<evidence type="ECO:0000313" key="3">
    <source>
        <dbReference type="Proteomes" id="UP001378188"/>
    </source>
</evidence>
<accession>A0AAW9RW89</accession>
<dbReference type="RefSeq" id="WP_340329493.1">
    <property type="nucleotide sequence ID" value="NZ_JAZHOF010000003.1"/>
</dbReference>
<sequence length="102" mass="10449">MTFLVAVVALAAVFAAFSLTARLYRWPQRPAWVDRESVVMLVSVALTGCIAGAVCFFVGAAFLLPLPLWGDALTAVAGLAVVFGLVRVAVAAIAGRAGGTVA</sequence>
<keyword evidence="1" id="KW-1133">Transmembrane helix</keyword>
<dbReference type="Proteomes" id="UP001378188">
    <property type="component" value="Unassembled WGS sequence"/>
</dbReference>
<proteinExistence type="predicted"/>
<feature type="transmembrane region" description="Helical" evidence="1">
    <location>
        <begin position="73"/>
        <end position="94"/>
    </location>
</feature>
<organism evidence="2 3">
    <name type="scientific">Microbaculum marinum</name>
    <dbReference type="NCBI Taxonomy" id="1764581"/>
    <lineage>
        <taxon>Bacteria</taxon>
        <taxon>Pseudomonadati</taxon>
        <taxon>Pseudomonadota</taxon>
        <taxon>Alphaproteobacteria</taxon>
        <taxon>Hyphomicrobiales</taxon>
        <taxon>Tepidamorphaceae</taxon>
        <taxon>Microbaculum</taxon>
    </lineage>
</organism>
<evidence type="ECO:0000256" key="1">
    <source>
        <dbReference type="SAM" id="Phobius"/>
    </source>
</evidence>
<keyword evidence="1" id="KW-0812">Transmembrane</keyword>
<keyword evidence="3" id="KW-1185">Reference proteome</keyword>
<reference evidence="2 3" key="1">
    <citation type="submission" date="2024-02" db="EMBL/GenBank/DDBJ databases">
        <title>Genome analysis and characterization of Microbaculum marinisediminis sp. nov., isolated from marine sediment.</title>
        <authorList>
            <person name="Du Z.-J."/>
            <person name="Ye Y.-Q."/>
            <person name="Zhang Z.-R."/>
            <person name="Yuan S.-M."/>
            <person name="Zhang X.-Y."/>
        </authorList>
    </citation>
    <scope>NUCLEOTIDE SEQUENCE [LARGE SCALE GENOMIC DNA]</scope>
    <source>
        <strain evidence="2 3">SDUM1044001</strain>
    </source>
</reference>
<feature type="transmembrane region" description="Helical" evidence="1">
    <location>
        <begin position="42"/>
        <end position="66"/>
    </location>
</feature>
<evidence type="ECO:0000313" key="2">
    <source>
        <dbReference type="EMBL" id="MEJ8571806.1"/>
    </source>
</evidence>
<protein>
    <submittedName>
        <fullName evidence="2">Uncharacterized protein</fullName>
    </submittedName>
</protein>
<gene>
    <name evidence="2" type="ORF">V3328_10000</name>
</gene>